<keyword evidence="1" id="KW-0238">DNA-binding</keyword>
<dbReference type="SUPFAM" id="SSF89447">
    <property type="entry name" value="AbrB/MazE/MraZ-like"/>
    <property type="match status" value="1"/>
</dbReference>
<evidence type="ECO:0000256" key="1">
    <source>
        <dbReference type="PROSITE-ProRule" id="PRU01076"/>
    </source>
</evidence>
<dbReference type="RefSeq" id="WP_201771892.1">
    <property type="nucleotide sequence ID" value="NZ_BAAABQ010000025.1"/>
</dbReference>
<dbReference type="NCBIfam" id="TIGR01439">
    <property type="entry name" value="lp_hng_hel_AbrB"/>
    <property type="match status" value="1"/>
</dbReference>
<keyword evidence="4" id="KW-1185">Reference proteome</keyword>
<accession>A0ABR6BM04</accession>
<evidence type="ECO:0000259" key="2">
    <source>
        <dbReference type="PROSITE" id="PS51740"/>
    </source>
</evidence>
<organism evidence="3 4">
    <name type="scientific">Kutzneria viridogrisea</name>
    <dbReference type="NCBI Taxonomy" id="47990"/>
    <lineage>
        <taxon>Bacteria</taxon>
        <taxon>Bacillati</taxon>
        <taxon>Actinomycetota</taxon>
        <taxon>Actinomycetes</taxon>
        <taxon>Pseudonocardiales</taxon>
        <taxon>Pseudonocardiaceae</taxon>
        <taxon>Kutzneria</taxon>
    </lineage>
</organism>
<name>A0ABR6BM04_9PSEU</name>
<dbReference type="InterPro" id="IPR037914">
    <property type="entry name" value="SpoVT-AbrB_sf"/>
</dbReference>
<feature type="domain" description="SpoVT-AbrB" evidence="2">
    <location>
        <begin position="3"/>
        <end position="48"/>
    </location>
</feature>
<dbReference type="SMART" id="SM00966">
    <property type="entry name" value="SpoVT_AbrB"/>
    <property type="match status" value="1"/>
</dbReference>
<gene>
    <name evidence="3" type="ORF">BC739_004887</name>
</gene>
<dbReference type="Gene3D" id="2.10.260.10">
    <property type="match status" value="1"/>
</dbReference>
<evidence type="ECO:0000313" key="4">
    <source>
        <dbReference type="Proteomes" id="UP000517916"/>
    </source>
</evidence>
<dbReference type="Pfam" id="PF04014">
    <property type="entry name" value="MazE_antitoxin"/>
    <property type="match status" value="1"/>
</dbReference>
<comment type="caution">
    <text evidence="3">The sequence shown here is derived from an EMBL/GenBank/DDBJ whole genome shotgun (WGS) entry which is preliminary data.</text>
</comment>
<protein>
    <submittedName>
        <fullName evidence="3">AbrB family looped-hinge helix DNA binding protein</fullName>
    </submittedName>
</protein>
<dbReference type="EMBL" id="JACJID010000003">
    <property type="protein sequence ID" value="MBA8927681.1"/>
    <property type="molecule type" value="Genomic_DNA"/>
</dbReference>
<sequence>MHSYRVKLTSKGEVTVPIEIREQYGLHPGDEVEFVSENGEIRLVKSAKQPSRGRRIAESLLGKGDVPMTTEEIMALTRGE</sequence>
<proteinExistence type="predicted"/>
<dbReference type="InterPro" id="IPR007159">
    <property type="entry name" value="SpoVT-AbrB_dom"/>
</dbReference>
<dbReference type="PROSITE" id="PS51740">
    <property type="entry name" value="SPOVT_ABRB"/>
    <property type="match status" value="1"/>
</dbReference>
<reference evidence="3 4" key="1">
    <citation type="submission" date="2020-08" db="EMBL/GenBank/DDBJ databases">
        <title>Genomic Encyclopedia of Archaeal and Bacterial Type Strains, Phase II (KMG-II): from individual species to whole genera.</title>
        <authorList>
            <person name="Goeker M."/>
        </authorList>
    </citation>
    <scope>NUCLEOTIDE SEQUENCE [LARGE SCALE GENOMIC DNA]</scope>
    <source>
        <strain evidence="3 4">DSM 43850</strain>
    </source>
</reference>
<dbReference type="Proteomes" id="UP000517916">
    <property type="component" value="Unassembled WGS sequence"/>
</dbReference>
<evidence type="ECO:0000313" key="3">
    <source>
        <dbReference type="EMBL" id="MBA8927681.1"/>
    </source>
</evidence>